<evidence type="ECO:0000313" key="1">
    <source>
        <dbReference type="EMBL" id="MBC9251237.1"/>
    </source>
</evidence>
<accession>A0ABR7S3D6</accession>
<comment type="caution">
    <text evidence="1">The sequence shown here is derived from an EMBL/GenBank/DDBJ whole genome shotgun (WGS) entry which is preliminary data.</text>
</comment>
<evidence type="ECO:0000313" key="2">
    <source>
        <dbReference type="Proteomes" id="UP000744555"/>
    </source>
</evidence>
<sequence>MTTRRWEQHYPAHLQGYRIDTAWLSASLADCAREAAQRFAAAPAFTQVLPNGLHADLSFAEIDRLSSAFAAYLMQEQGLQAGQLRA</sequence>
<dbReference type="SUPFAM" id="SSF56801">
    <property type="entry name" value="Acetyl-CoA synthetase-like"/>
    <property type="match status" value="1"/>
</dbReference>
<organism evidence="1 2">
    <name type="scientific">Aquipseudomonas alcaligenes</name>
    <name type="common">Pseudomonas alcaligenes</name>
    <dbReference type="NCBI Taxonomy" id="43263"/>
    <lineage>
        <taxon>Bacteria</taxon>
        <taxon>Pseudomonadati</taxon>
        <taxon>Pseudomonadota</taxon>
        <taxon>Gammaproteobacteria</taxon>
        <taxon>Pseudomonadales</taxon>
        <taxon>Pseudomonadaceae</taxon>
        <taxon>Aquipseudomonas</taxon>
    </lineage>
</organism>
<gene>
    <name evidence="1" type="ORF">A9179_13210</name>
</gene>
<keyword evidence="2" id="KW-1185">Reference proteome</keyword>
<protein>
    <submittedName>
        <fullName evidence="1">Uncharacterized protein</fullName>
    </submittedName>
</protein>
<dbReference type="RefSeq" id="WP_262410590.1">
    <property type="nucleotide sequence ID" value="NZ_LZEU01000001.1"/>
</dbReference>
<dbReference type="Proteomes" id="UP000744555">
    <property type="component" value="Unassembled WGS sequence"/>
</dbReference>
<dbReference type="EMBL" id="LZEU01000001">
    <property type="protein sequence ID" value="MBC9251237.1"/>
    <property type="molecule type" value="Genomic_DNA"/>
</dbReference>
<reference evidence="1 2" key="1">
    <citation type="submission" date="2016-06" db="EMBL/GenBank/DDBJ databases">
        <authorList>
            <person name="Ramos C."/>
            <person name="Pintado A."/>
            <person name="Crespo-Gomez J.I."/>
        </authorList>
    </citation>
    <scope>NUCLEOTIDE SEQUENCE [LARGE SCALE GENOMIC DNA]</scope>
    <source>
        <strain evidence="1 2">AVO110</strain>
    </source>
</reference>
<name>A0ABR7S3D6_AQUAC</name>
<proteinExistence type="predicted"/>